<dbReference type="InterPro" id="IPR036505">
    <property type="entry name" value="Amidase/PGRP_sf"/>
</dbReference>
<dbReference type="SUPFAM" id="SSF55846">
    <property type="entry name" value="N-acetylmuramoyl-L-alanine amidase-like"/>
    <property type="match status" value="1"/>
</dbReference>
<dbReference type="RefSeq" id="WP_015361334.1">
    <property type="nucleotide sequence ID" value="NZ_QKZR01000001.1"/>
</dbReference>
<organism evidence="1 2">
    <name type="scientific">Nonlabens dokdonensis</name>
    <dbReference type="NCBI Taxonomy" id="328515"/>
    <lineage>
        <taxon>Bacteria</taxon>
        <taxon>Pseudomonadati</taxon>
        <taxon>Bacteroidota</taxon>
        <taxon>Flavobacteriia</taxon>
        <taxon>Flavobacteriales</taxon>
        <taxon>Flavobacteriaceae</taxon>
        <taxon>Nonlabens</taxon>
    </lineage>
</organism>
<dbReference type="Proteomes" id="UP000248584">
    <property type="component" value="Unassembled WGS sequence"/>
</dbReference>
<proteinExistence type="predicted"/>
<sequence>MKDVDFLVIHSTDTSEALDLKAKTVIDKHTTDKRSGGFGWNRPGFDYLVLQDGTLETIIPEHSPTEVDLWGISQGRFGISGNVKNLAYVGGRTLKEAWWKDTRTEEQTTTLEAVVKFYTIRFPEIIIVGFNEIATKKDSDKPGFSVKEWLEELDIPKCNIYQGYQ</sequence>
<dbReference type="EMBL" id="QKZR01000001">
    <property type="protein sequence ID" value="PZX43518.1"/>
    <property type="molecule type" value="Genomic_DNA"/>
</dbReference>
<gene>
    <name evidence="1" type="ORF">LX97_00519</name>
</gene>
<name>A0ABX5Q0C7_9FLAO</name>
<comment type="caution">
    <text evidence="1">The sequence shown here is derived from an EMBL/GenBank/DDBJ whole genome shotgun (WGS) entry which is preliminary data.</text>
</comment>
<evidence type="ECO:0000313" key="2">
    <source>
        <dbReference type="Proteomes" id="UP000248584"/>
    </source>
</evidence>
<reference evidence="1 2" key="1">
    <citation type="submission" date="2018-06" db="EMBL/GenBank/DDBJ databases">
        <title>Genomic Encyclopedia of Archaeal and Bacterial Type Strains, Phase II (KMG-II): from individual species to whole genera.</title>
        <authorList>
            <person name="Goeker M."/>
        </authorList>
    </citation>
    <scope>NUCLEOTIDE SEQUENCE [LARGE SCALE GENOMIC DNA]</scope>
    <source>
        <strain evidence="1 2">DSM 17205</strain>
    </source>
</reference>
<accession>A0ABX5Q0C7</accession>
<evidence type="ECO:0000313" key="1">
    <source>
        <dbReference type="EMBL" id="PZX43518.1"/>
    </source>
</evidence>
<evidence type="ECO:0008006" key="3">
    <source>
        <dbReference type="Google" id="ProtNLM"/>
    </source>
</evidence>
<protein>
    <recommendedName>
        <fullName evidence="3">N-acetylmuramoyl-L-alanine amidase</fullName>
    </recommendedName>
</protein>
<dbReference type="Gene3D" id="3.40.80.10">
    <property type="entry name" value="Peptidoglycan recognition protein-like"/>
    <property type="match status" value="1"/>
</dbReference>
<keyword evidence="2" id="KW-1185">Reference proteome</keyword>